<dbReference type="SMART" id="SM00062">
    <property type="entry name" value="PBPb"/>
    <property type="match status" value="1"/>
</dbReference>
<accession>A0AB38G1T0</accession>
<evidence type="ECO:0000313" key="3">
    <source>
        <dbReference type="EMBL" id="SQA65144.1"/>
    </source>
</evidence>
<evidence type="ECO:0000259" key="2">
    <source>
        <dbReference type="PROSITE" id="PS51832"/>
    </source>
</evidence>
<dbReference type="SUPFAM" id="SSF53850">
    <property type="entry name" value="Periplasmic binding protein-like II"/>
    <property type="match status" value="2"/>
</dbReference>
<dbReference type="InterPro" id="IPR052020">
    <property type="entry name" value="Cyclic_di-GMP/3'3'-cGAMP_PDE"/>
</dbReference>
<dbReference type="AlphaFoldDB" id="A0AB38G1T0"/>
<keyword evidence="1" id="KW-0472">Membrane</keyword>
<feature type="transmembrane region" description="Helical" evidence="1">
    <location>
        <begin position="499"/>
        <end position="517"/>
    </location>
</feature>
<keyword evidence="3" id="KW-0378">Hydrolase</keyword>
<dbReference type="GO" id="GO:0071111">
    <property type="term" value="F:cyclic-guanylate-specific phosphodiesterase activity"/>
    <property type="evidence" value="ECO:0007669"/>
    <property type="project" value="UniProtKB-EC"/>
</dbReference>
<reference evidence="3 4" key="1">
    <citation type="submission" date="2018-06" db="EMBL/GenBank/DDBJ databases">
        <authorList>
            <consortium name="Pathogen Informatics"/>
            <person name="Doyle S."/>
        </authorList>
    </citation>
    <scope>NUCLEOTIDE SEQUENCE [LARGE SCALE GENOMIC DNA]</scope>
    <source>
        <strain evidence="3 4">NCTC11967</strain>
    </source>
</reference>
<dbReference type="Gene3D" id="1.10.3210.10">
    <property type="entry name" value="Hypothetical protein af1432"/>
    <property type="match status" value="1"/>
</dbReference>
<dbReference type="SUPFAM" id="SSF109604">
    <property type="entry name" value="HD-domain/PDEase-like"/>
    <property type="match status" value="1"/>
</dbReference>
<dbReference type="Gene3D" id="3.40.190.10">
    <property type="entry name" value="Periplasmic binding protein-like II"/>
    <property type="match status" value="4"/>
</dbReference>
<feature type="domain" description="HD-GYP" evidence="2">
    <location>
        <begin position="525"/>
        <end position="720"/>
    </location>
</feature>
<evidence type="ECO:0000313" key="4">
    <source>
        <dbReference type="Proteomes" id="UP000251313"/>
    </source>
</evidence>
<dbReference type="PROSITE" id="PS51832">
    <property type="entry name" value="HD_GYP"/>
    <property type="match status" value="1"/>
</dbReference>
<evidence type="ECO:0000256" key="1">
    <source>
        <dbReference type="SAM" id="Phobius"/>
    </source>
</evidence>
<dbReference type="InterPro" id="IPR001638">
    <property type="entry name" value="Solute-binding_3/MltF_N"/>
</dbReference>
<dbReference type="CDD" id="cd00077">
    <property type="entry name" value="HDc"/>
    <property type="match status" value="1"/>
</dbReference>
<dbReference type="PANTHER" id="PTHR45228:SF8">
    <property type="entry name" value="TWO-COMPONENT RESPONSE REGULATOR-RELATED"/>
    <property type="match status" value="1"/>
</dbReference>
<comment type="caution">
    <text evidence="3">The sequence shown here is derived from an EMBL/GenBank/DDBJ whole genome shotgun (WGS) entry which is preliminary data.</text>
</comment>
<dbReference type="PANTHER" id="PTHR45228">
    <property type="entry name" value="CYCLIC DI-GMP PHOSPHODIESTERASE TM_0186-RELATED"/>
    <property type="match status" value="1"/>
</dbReference>
<keyword evidence="1" id="KW-0812">Transmembrane</keyword>
<dbReference type="SMART" id="SM00471">
    <property type="entry name" value="HDc"/>
    <property type="match status" value="1"/>
</dbReference>
<dbReference type="InterPro" id="IPR003607">
    <property type="entry name" value="HD/PDEase_dom"/>
</dbReference>
<dbReference type="Pfam" id="PF13487">
    <property type="entry name" value="HD_5"/>
    <property type="match status" value="1"/>
</dbReference>
<keyword evidence="1" id="KW-1133">Transmembrane helix</keyword>
<dbReference type="Proteomes" id="UP000251313">
    <property type="component" value="Unassembled WGS sequence"/>
</dbReference>
<gene>
    <name evidence="3" type="primary">rpfG</name>
    <name evidence="3" type="ORF">NCTC11967_04170</name>
</gene>
<dbReference type="InterPro" id="IPR037522">
    <property type="entry name" value="HD_GYP_dom"/>
</dbReference>
<dbReference type="EC" id="3.1.4.52" evidence="3"/>
<sequence length="720" mass="83570">MKQRWRSLTRLSLYALQLVILLFPVPLNAASAPVPVWLYDADNFEFWRDANGHYQGFYQDLIKAINEKYGYQLELHPVSGAEINQRFQENQHGLYAGVLRTEDRARHNILSVRIFDNEVVAASLTRTATAPEDFNQTRVIFRRNDATREQIKQRYPGIKFRELLLAESSAEAFQMLRDNKADFYINDDAEMDDTQHYYTISRPFTDLRIPATIGFSPDLAGMRNNINLLLSQWQQEGRLFQLQEQNQRDYLVSRIQLTPQEREWIKHNTLVVWLPKNENFAPLIWRDKNGYHGSAINMIKDMRELLNMQVDVRYVDNYVQRMRTENWPVRLVDVLNDQNPQHVNGMIGPLLAWHNAWYNRIDAPFIRDEEQVRFQRIGVLRNSYAALYLRERFGNDITLVQASSVDDLLSAIDSHRVDFILGDLSTLELSLRGNELFRGVLKVAGFTRSNDQIGAWVAPDHPLHAVLTEIHRVSSFRSQMERHREVPSMMEFSKNTLKVISVVLFITALFSLFLVLLMRRQMKQNRMVNRSIVEAMEKVNRAHDDETGSHIQRVSEYCGLLARALKLPHKVTRDIEHFASLHDVGKIAVPEQILRKNGPLTEEEFKEMKLHTLKGWRIIQGLSLGPVAENIIHYHHEKWDGSGYPEGLKGNQIPIEARILALADVYDALRQKRVYKPGYTHEHACEVILAGGGKHFDPQLIALFRQLHPKFKAIYDSHAD</sequence>
<dbReference type="RefSeq" id="WP_245939514.1">
    <property type="nucleotide sequence ID" value="NZ_UAVL01000020.1"/>
</dbReference>
<organism evidence="3 4">
    <name type="scientific">Yokenella regensburgei</name>
    <dbReference type="NCBI Taxonomy" id="158877"/>
    <lineage>
        <taxon>Bacteria</taxon>
        <taxon>Pseudomonadati</taxon>
        <taxon>Pseudomonadota</taxon>
        <taxon>Gammaproteobacteria</taxon>
        <taxon>Enterobacterales</taxon>
        <taxon>Enterobacteriaceae</taxon>
        <taxon>Yokenella</taxon>
    </lineage>
</organism>
<dbReference type="EMBL" id="UAVL01000020">
    <property type="protein sequence ID" value="SQA65144.1"/>
    <property type="molecule type" value="Genomic_DNA"/>
</dbReference>
<dbReference type="Pfam" id="PF00497">
    <property type="entry name" value="SBP_bac_3"/>
    <property type="match status" value="1"/>
</dbReference>
<protein>
    <submittedName>
        <fullName evidence="3">Cyclic di-GMP phosphodiesterase response regulator RpfG</fullName>
        <ecNumber evidence="3">3.1.4.52</ecNumber>
    </submittedName>
</protein>
<proteinExistence type="predicted"/>
<name>A0AB38G1T0_9ENTR</name>